<dbReference type="PANTHER" id="PTHR42715:SF10">
    <property type="entry name" value="BETA-GLUCOSIDASE"/>
    <property type="match status" value="1"/>
</dbReference>
<organism evidence="10">
    <name type="scientific">Aureococcus anophagefferens</name>
    <name type="common">Harmful bloom alga</name>
    <dbReference type="NCBI Taxonomy" id="44056"/>
    <lineage>
        <taxon>Eukaryota</taxon>
        <taxon>Sar</taxon>
        <taxon>Stramenopiles</taxon>
        <taxon>Ochrophyta</taxon>
        <taxon>Pelagophyceae</taxon>
        <taxon>Pelagomonadales</taxon>
        <taxon>Pelagomonadaceae</taxon>
        <taxon>Aureococcus</taxon>
    </lineage>
</organism>
<feature type="non-terminal residue" evidence="9">
    <location>
        <position position="679"/>
    </location>
</feature>
<evidence type="ECO:0000259" key="8">
    <source>
        <dbReference type="SMART" id="SM01217"/>
    </source>
</evidence>
<keyword evidence="4 7" id="KW-0378">Hydrolase</keyword>
<dbReference type="InterPro" id="IPR036881">
    <property type="entry name" value="Glyco_hydro_3_C_sf"/>
</dbReference>
<dbReference type="Pfam" id="PF00933">
    <property type="entry name" value="Glyco_hydro_3"/>
    <property type="match status" value="1"/>
</dbReference>
<accession>F0YA33</accession>
<dbReference type="Gene3D" id="3.40.50.1700">
    <property type="entry name" value="Glycoside hydrolase family 3 C-terminal domain"/>
    <property type="match status" value="1"/>
</dbReference>
<reference evidence="9 10" key="1">
    <citation type="journal article" date="2011" name="Proc. Natl. Acad. Sci. U.S.A.">
        <title>Niche of harmful alga Aureococcus anophagefferens revealed through ecogenomics.</title>
        <authorList>
            <person name="Gobler C.J."/>
            <person name="Berry D.L."/>
            <person name="Dyhrman S.T."/>
            <person name="Wilhelm S.W."/>
            <person name="Salamov A."/>
            <person name="Lobanov A.V."/>
            <person name="Zhang Y."/>
            <person name="Collier J.L."/>
            <person name="Wurch L.L."/>
            <person name="Kustka A.B."/>
            <person name="Dill B.D."/>
            <person name="Shah M."/>
            <person name="VerBerkmoes N.C."/>
            <person name="Kuo A."/>
            <person name="Terry A."/>
            <person name="Pangilinan J."/>
            <person name="Lindquist E.A."/>
            <person name="Lucas S."/>
            <person name="Paulsen I.T."/>
            <person name="Hattenrath-Lehmann T.K."/>
            <person name="Talmage S.C."/>
            <person name="Walker E.A."/>
            <person name="Koch F."/>
            <person name="Burson A.M."/>
            <person name="Marcoval M.A."/>
            <person name="Tang Y.Z."/>
            <person name="Lecleir G.R."/>
            <person name="Coyne K.J."/>
            <person name="Berg G.M."/>
            <person name="Bertrand E.M."/>
            <person name="Saito M.A."/>
            <person name="Gladyshev V.N."/>
            <person name="Grigoriev I.V."/>
        </authorList>
    </citation>
    <scope>NUCLEOTIDE SEQUENCE [LARGE SCALE GENOMIC DNA]</scope>
    <source>
        <strain evidence="10">CCMP 1984</strain>
    </source>
</reference>
<evidence type="ECO:0000256" key="6">
    <source>
        <dbReference type="ARBA" id="ARBA00023295"/>
    </source>
</evidence>
<proteinExistence type="inferred from homology"/>
<dbReference type="SUPFAM" id="SSF51445">
    <property type="entry name" value="(Trans)glycosidases"/>
    <property type="match status" value="1"/>
</dbReference>
<evidence type="ECO:0000256" key="5">
    <source>
        <dbReference type="ARBA" id="ARBA00023277"/>
    </source>
</evidence>
<dbReference type="GO" id="GO:0008422">
    <property type="term" value="F:beta-glucosidase activity"/>
    <property type="evidence" value="ECO:0007669"/>
    <property type="project" value="UniProtKB-EC"/>
</dbReference>
<dbReference type="Proteomes" id="UP000002729">
    <property type="component" value="Unassembled WGS sequence"/>
</dbReference>
<dbReference type="PROSITE" id="PS00775">
    <property type="entry name" value="GLYCOSYL_HYDROL_F3"/>
    <property type="match status" value="1"/>
</dbReference>
<dbReference type="SMART" id="SM01217">
    <property type="entry name" value="Fn3_like"/>
    <property type="match status" value="1"/>
</dbReference>
<comment type="similarity">
    <text evidence="2 7">Belongs to the glycosyl hydrolase 3 family.</text>
</comment>
<dbReference type="InterPro" id="IPR026891">
    <property type="entry name" value="Fn3-like"/>
</dbReference>
<gene>
    <name evidence="9" type="ORF">AURANDRAFT_10207</name>
</gene>
<dbReference type="InterPro" id="IPR017853">
    <property type="entry name" value="GH"/>
</dbReference>
<dbReference type="EC" id="3.2.1.21" evidence="3"/>
<dbReference type="InterPro" id="IPR002772">
    <property type="entry name" value="Glyco_hydro_3_C"/>
</dbReference>
<dbReference type="InterPro" id="IPR036962">
    <property type="entry name" value="Glyco_hydro_3_N_sf"/>
</dbReference>
<comment type="catalytic activity">
    <reaction evidence="1">
        <text>Hydrolysis of terminal, non-reducing beta-D-glucosyl residues with release of beta-D-glucose.</text>
        <dbReference type="EC" id="3.2.1.21"/>
    </reaction>
</comment>
<keyword evidence="10" id="KW-1185">Reference proteome</keyword>
<evidence type="ECO:0000256" key="2">
    <source>
        <dbReference type="ARBA" id="ARBA00005336"/>
    </source>
</evidence>
<evidence type="ECO:0000313" key="10">
    <source>
        <dbReference type="Proteomes" id="UP000002729"/>
    </source>
</evidence>
<dbReference type="InterPro" id="IPR019800">
    <property type="entry name" value="Glyco_hydro_3_AS"/>
</dbReference>
<keyword evidence="5" id="KW-0119">Carbohydrate metabolism</keyword>
<dbReference type="InParanoid" id="F0YA33"/>
<dbReference type="Gene3D" id="3.20.20.300">
    <property type="entry name" value="Glycoside hydrolase, family 3, N-terminal domain"/>
    <property type="match status" value="1"/>
</dbReference>
<evidence type="ECO:0000256" key="1">
    <source>
        <dbReference type="ARBA" id="ARBA00000448"/>
    </source>
</evidence>
<dbReference type="OMA" id="GNETGNC"/>
<feature type="non-terminal residue" evidence="9">
    <location>
        <position position="1"/>
    </location>
</feature>
<dbReference type="EMBL" id="GL833129">
    <property type="protein sequence ID" value="EGB08074.1"/>
    <property type="molecule type" value="Genomic_DNA"/>
</dbReference>
<evidence type="ECO:0000256" key="3">
    <source>
        <dbReference type="ARBA" id="ARBA00012744"/>
    </source>
</evidence>
<dbReference type="InterPro" id="IPR013783">
    <property type="entry name" value="Ig-like_fold"/>
</dbReference>
<protein>
    <recommendedName>
        <fullName evidence="3">beta-glucosidase</fullName>
        <ecNumber evidence="3">3.2.1.21</ecNumber>
    </recommendedName>
</protein>
<dbReference type="PRINTS" id="PR00133">
    <property type="entry name" value="GLHYDRLASE3"/>
</dbReference>
<evidence type="ECO:0000256" key="4">
    <source>
        <dbReference type="ARBA" id="ARBA00022801"/>
    </source>
</evidence>
<dbReference type="eggNOG" id="ENOG502QR4D">
    <property type="taxonomic scope" value="Eukaryota"/>
</dbReference>
<dbReference type="SUPFAM" id="SSF52279">
    <property type="entry name" value="Beta-D-glucan exohydrolase, C-terminal domain"/>
    <property type="match status" value="1"/>
</dbReference>
<dbReference type="Pfam" id="PF01915">
    <property type="entry name" value="Glyco_hydro_3_C"/>
    <property type="match status" value="1"/>
</dbReference>
<dbReference type="InterPro" id="IPR050288">
    <property type="entry name" value="Cellulose_deg_GH3"/>
</dbReference>
<evidence type="ECO:0000313" key="9">
    <source>
        <dbReference type="EMBL" id="EGB08074.1"/>
    </source>
</evidence>
<dbReference type="GeneID" id="20217977"/>
<keyword evidence="6 7" id="KW-0326">Glycosidase</keyword>
<name>F0YA33_AURAN</name>
<evidence type="ECO:0000256" key="7">
    <source>
        <dbReference type="RuleBase" id="RU361161"/>
    </source>
</evidence>
<dbReference type="KEGG" id="aaf:AURANDRAFT_10207"/>
<dbReference type="RefSeq" id="XP_009037432.1">
    <property type="nucleotide sequence ID" value="XM_009039184.1"/>
</dbReference>
<dbReference type="Gene3D" id="2.60.40.10">
    <property type="entry name" value="Immunoglobulins"/>
    <property type="match status" value="1"/>
</dbReference>
<dbReference type="PANTHER" id="PTHR42715">
    <property type="entry name" value="BETA-GLUCOSIDASE"/>
    <property type="match status" value="1"/>
</dbReference>
<dbReference type="OrthoDB" id="416222at2759"/>
<dbReference type="InterPro" id="IPR001764">
    <property type="entry name" value="Glyco_hydro_3_N"/>
</dbReference>
<dbReference type="Pfam" id="PF14310">
    <property type="entry name" value="Fn3-like"/>
    <property type="match status" value="1"/>
</dbReference>
<dbReference type="GO" id="GO:0005975">
    <property type="term" value="P:carbohydrate metabolic process"/>
    <property type="evidence" value="ECO:0007669"/>
    <property type="project" value="InterPro"/>
</dbReference>
<feature type="domain" description="Fibronectin type III-like" evidence="8">
    <location>
        <begin position="584"/>
        <end position="658"/>
    </location>
</feature>
<sequence>IVARMSLDERVAAVSGRDWWTTVGCARLGVQSVWLSDGPHGLRKCKSSAVVGGGLSLTTEAHCYPTAVTLGSSFDVDLAEAVGESIGAEARYRGVGVVLGPGVNLKRSPLCGRNFEYLSEDPYASGSLGAAWVRGCQRNAGVGASVKHFAANNQESNRMFCDSRVDARTLRELYLPAFEMVVREAKPWTVMTAYNRLNGAYCSEHDWLLRRVLRDEWGFEGLVVSDWWAVRDRVKGVAAGMDLEMPTSHGIRGAALKRAVADGSLPSSAVDACAARVVALALAAASGPGDAPVDDGAARALARRAAVGGAVLLKNDGALPLVRGRRVAVLGALAARPRVQGNGSSGVNCSPDAPLAALGAYATISHAAGYELTTSRVVDGGFRARRRRARLRDEALALVEGADAVVVVAGLPQAYESECYDRLGLDLPPDQDALIAAVAATRRDVVVVLQNGSPVAMPWVGDVAAVLEMYLAGEAGGSALADLLFGAANPGGKLAETFARSAAAHPSARTFGKMRQVVYDDRLDVGYRHFARPRHARDVLFPFGHGLSYTTFTYGEIALTPGAGACDPELRVAVANAGAVAGSEVVQLYVSERNPRLRRPLFELKRFAKLFLEPGPAPGETKTATFALDFRCFAYWDSRLEKWRADDGAFDLLVGASSADVRSRATWTVAGATPRSAPP</sequence>
<dbReference type="AlphaFoldDB" id="F0YA33"/>